<protein>
    <submittedName>
        <fullName evidence="1">Uncharacterized protein</fullName>
    </submittedName>
</protein>
<evidence type="ECO:0000313" key="1">
    <source>
        <dbReference type="EMBL" id="KKL79519.1"/>
    </source>
</evidence>
<accession>A0A0F9EZM1</accession>
<dbReference type="AlphaFoldDB" id="A0A0F9EZM1"/>
<proteinExistence type="predicted"/>
<organism evidence="1">
    <name type="scientific">marine sediment metagenome</name>
    <dbReference type="NCBI Taxonomy" id="412755"/>
    <lineage>
        <taxon>unclassified sequences</taxon>
        <taxon>metagenomes</taxon>
        <taxon>ecological metagenomes</taxon>
    </lineage>
</organism>
<sequence length="62" mass="6837">MEKESEKKEVVENMCRACQKATVIAVSCEACGHLTPKFICDDDITKGICFVTIHHPALSTLL</sequence>
<reference evidence="1" key="1">
    <citation type="journal article" date="2015" name="Nature">
        <title>Complex archaea that bridge the gap between prokaryotes and eukaryotes.</title>
        <authorList>
            <person name="Spang A."/>
            <person name="Saw J.H."/>
            <person name="Jorgensen S.L."/>
            <person name="Zaremba-Niedzwiedzka K."/>
            <person name="Martijn J."/>
            <person name="Lind A.E."/>
            <person name="van Eijk R."/>
            <person name="Schleper C."/>
            <person name="Guy L."/>
            <person name="Ettema T.J."/>
        </authorList>
    </citation>
    <scope>NUCLEOTIDE SEQUENCE</scope>
</reference>
<dbReference type="EMBL" id="LAZR01023145">
    <property type="protein sequence ID" value="KKL79519.1"/>
    <property type="molecule type" value="Genomic_DNA"/>
</dbReference>
<name>A0A0F9EZM1_9ZZZZ</name>
<comment type="caution">
    <text evidence="1">The sequence shown here is derived from an EMBL/GenBank/DDBJ whole genome shotgun (WGS) entry which is preliminary data.</text>
</comment>
<gene>
    <name evidence="1" type="ORF">LCGC14_2013980</name>
</gene>